<proteinExistence type="predicted"/>
<name>A0A974CWY2_XENLA</name>
<dbReference type="EMBL" id="CM004474">
    <property type="protein sequence ID" value="OCT80247.1"/>
    <property type="molecule type" value="Genomic_DNA"/>
</dbReference>
<sequence length="180" mass="20896">MGSVGPQWVQLENDICAPYSADALIWSMSHKRSLVQNPSLGTTMQVWDSVRYSAKLMSPWAPVTPLLQNPDFVPGQNVALFQWWSSSNILRIYDCYTIRGPLTIANLQSQRDLPPSEIFRALQVLHYISSLKNHWERSQHSCHQIGSMYHIWWTCPRVVRFWIRIHTIIFSVFNINLLSI</sequence>
<protein>
    <submittedName>
        <fullName evidence="1">Uncharacterized protein</fullName>
    </submittedName>
</protein>
<organism evidence="1 2">
    <name type="scientific">Xenopus laevis</name>
    <name type="common">African clawed frog</name>
    <dbReference type="NCBI Taxonomy" id="8355"/>
    <lineage>
        <taxon>Eukaryota</taxon>
        <taxon>Metazoa</taxon>
        <taxon>Chordata</taxon>
        <taxon>Craniata</taxon>
        <taxon>Vertebrata</taxon>
        <taxon>Euteleostomi</taxon>
        <taxon>Amphibia</taxon>
        <taxon>Batrachia</taxon>
        <taxon>Anura</taxon>
        <taxon>Pipoidea</taxon>
        <taxon>Pipidae</taxon>
        <taxon>Xenopodinae</taxon>
        <taxon>Xenopus</taxon>
        <taxon>Xenopus</taxon>
    </lineage>
</organism>
<evidence type="ECO:0000313" key="1">
    <source>
        <dbReference type="EMBL" id="OCT80247.1"/>
    </source>
</evidence>
<evidence type="ECO:0000313" key="2">
    <source>
        <dbReference type="Proteomes" id="UP000694892"/>
    </source>
</evidence>
<reference evidence="2" key="1">
    <citation type="journal article" date="2016" name="Nature">
        <title>Genome evolution in the allotetraploid frog Xenopus laevis.</title>
        <authorList>
            <person name="Session A.M."/>
            <person name="Uno Y."/>
            <person name="Kwon T."/>
            <person name="Chapman J.A."/>
            <person name="Toyoda A."/>
            <person name="Takahashi S."/>
            <person name="Fukui A."/>
            <person name="Hikosaka A."/>
            <person name="Suzuki A."/>
            <person name="Kondo M."/>
            <person name="van Heeringen S.J."/>
            <person name="Quigley I."/>
            <person name="Heinz S."/>
            <person name="Ogino H."/>
            <person name="Ochi H."/>
            <person name="Hellsten U."/>
            <person name="Lyons J.B."/>
            <person name="Simakov O."/>
            <person name="Putnam N."/>
            <person name="Stites J."/>
            <person name="Kuroki Y."/>
            <person name="Tanaka T."/>
            <person name="Michiue T."/>
            <person name="Watanabe M."/>
            <person name="Bogdanovic O."/>
            <person name="Lister R."/>
            <person name="Georgiou G."/>
            <person name="Paranjpe S.S."/>
            <person name="van Kruijsbergen I."/>
            <person name="Shu S."/>
            <person name="Carlson J."/>
            <person name="Kinoshita T."/>
            <person name="Ohta Y."/>
            <person name="Mawaribuchi S."/>
            <person name="Jenkins J."/>
            <person name="Grimwood J."/>
            <person name="Schmutz J."/>
            <person name="Mitros T."/>
            <person name="Mozaffari S.V."/>
            <person name="Suzuki Y."/>
            <person name="Haramoto Y."/>
            <person name="Yamamoto T.S."/>
            <person name="Takagi C."/>
            <person name="Heald R."/>
            <person name="Miller K."/>
            <person name="Haudenschild C."/>
            <person name="Kitzman J."/>
            <person name="Nakayama T."/>
            <person name="Izutsu Y."/>
            <person name="Robert J."/>
            <person name="Fortriede J."/>
            <person name="Burns K."/>
            <person name="Lotay V."/>
            <person name="Karimi K."/>
            <person name="Yasuoka Y."/>
            <person name="Dichmann D.S."/>
            <person name="Flajnik M.F."/>
            <person name="Houston D.W."/>
            <person name="Shendure J."/>
            <person name="DuPasquier L."/>
            <person name="Vize P.D."/>
            <person name="Zorn A.M."/>
            <person name="Ito M."/>
            <person name="Marcotte E.M."/>
            <person name="Wallingford J.B."/>
            <person name="Ito Y."/>
            <person name="Asashima M."/>
            <person name="Ueno N."/>
            <person name="Matsuda Y."/>
            <person name="Veenstra G.J."/>
            <person name="Fujiyama A."/>
            <person name="Harland R.M."/>
            <person name="Taira M."/>
            <person name="Rokhsar D.S."/>
        </authorList>
    </citation>
    <scope>NUCLEOTIDE SEQUENCE [LARGE SCALE GENOMIC DNA]</scope>
    <source>
        <strain evidence="2">J</strain>
    </source>
</reference>
<accession>A0A974CWY2</accession>
<gene>
    <name evidence="1" type="ORF">XELAEV_18027062mg</name>
</gene>
<dbReference type="AlphaFoldDB" id="A0A974CWY2"/>
<dbReference type="Proteomes" id="UP000694892">
    <property type="component" value="Chromosome 5L"/>
</dbReference>